<dbReference type="RefSeq" id="WP_190432865.1">
    <property type="nucleotide sequence ID" value="NZ_JAMPKM010000017.1"/>
</dbReference>
<keyword evidence="3" id="KW-1185">Reference proteome</keyword>
<proteinExistence type="predicted"/>
<protein>
    <submittedName>
        <fullName evidence="2">Uncharacterized protein</fullName>
    </submittedName>
</protein>
<evidence type="ECO:0000256" key="1">
    <source>
        <dbReference type="SAM" id="SignalP"/>
    </source>
</evidence>
<keyword evidence="1" id="KW-0732">Signal</keyword>
<feature type="chain" id="PRO_5046277403" evidence="1">
    <location>
        <begin position="33"/>
        <end position="141"/>
    </location>
</feature>
<gene>
    <name evidence="2" type="ORF">NC998_22475</name>
</gene>
<reference evidence="2 3" key="1">
    <citation type="submission" date="2022-04" db="EMBL/GenBank/DDBJ databases">
        <title>Positive selection, recombination, and allopatry shape intraspecific diversity of widespread and dominant cyanobacteria.</title>
        <authorList>
            <person name="Wei J."/>
            <person name="Shu W."/>
            <person name="Hu C."/>
        </authorList>
    </citation>
    <scope>NUCLEOTIDE SEQUENCE [LARGE SCALE GENOMIC DNA]</scope>
    <source>
        <strain evidence="2 3">GB2-A4</strain>
    </source>
</reference>
<organism evidence="2 3">
    <name type="scientific">Trichocoleus desertorum GB2-A4</name>
    <dbReference type="NCBI Taxonomy" id="2933944"/>
    <lineage>
        <taxon>Bacteria</taxon>
        <taxon>Bacillati</taxon>
        <taxon>Cyanobacteriota</taxon>
        <taxon>Cyanophyceae</taxon>
        <taxon>Leptolyngbyales</taxon>
        <taxon>Trichocoleusaceae</taxon>
        <taxon>Trichocoleus</taxon>
    </lineage>
</organism>
<dbReference type="Proteomes" id="UP001464891">
    <property type="component" value="Unassembled WGS sequence"/>
</dbReference>
<comment type="caution">
    <text evidence="2">The sequence shown here is derived from an EMBL/GenBank/DDBJ whole genome shotgun (WGS) entry which is preliminary data.</text>
</comment>
<feature type="signal peptide" evidence="1">
    <location>
        <begin position="1"/>
        <end position="32"/>
    </location>
</feature>
<dbReference type="EMBL" id="JAMPKM010000017">
    <property type="protein sequence ID" value="MEP0819872.1"/>
    <property type="molecule type" value="Genomic_DNA"/>
</dbReference>
<accession>A0ABV0JDL1</accession>
<evidence type="ECO:0000313" key="3">
    <source>
        <dbReference type="Proteomes" id="UP001464891"/>
    </source>
</evidence>
<evidence type="ECO:0000313" key="2">
    <source>
        <dbReference type="EMBL" id="MEP0819872.1"/>
    </source>
</evidence>
<sequence>MLSIFTPKDMKQTLTLITAIALSLASTVSVRAALPDQETYDFVTERYSLLLEDTRSGCSNYANPATLSQASDNSPLLTVRVLQMRGEGGGSLCNGVFEFKQLNVNCQTAEVMYRDLIGSPANWTEQPYQNEDLANKVCSLL</sequence>
<name>A0ABV0JDL1_9CYAN</name>